<gene>
    <name evidence="3" type="ORF">LIER_27458</name>
</gene>
<accession>A0AAV3RI36</accession>
<proteinExistence type="predicted"/>
<feature type="domain" description="DUF7792" evidence="2">
    <location>
        <begin position="6"/>
        <end position="121"/>
    </location>
</feature>
<dbReference type="Gene3D" id="1.20.930.20">
    <property type="entry name" value="Adaptor protein Cbl, N-terminal domain"/>
    <property type="match status" value="1"/>
</dbReference>
<organism evidence="3 4">
    <name type="scientific">Lithospermum erythrorhizon</name>
    <name type="common">Purple gromwell</name>
    <name type="synonym">Lithospermum officinale var. erythrorhizon</name>
    <dbReference type="NCBI Taxonomy" id="34254"/>
    <lineage>
        <taxon>Eukaryota</taxon>
        <taxon>Viridiplantae</taxon>
        <taxon>Streptophyta</taxon>
        <taxon>Embryophyta</taxon>
        <taxon>Tracheophyta</taxon>
        <taxon>Spermatophyta</taxon>
        <taxon>Magnoliopsida</taxon>
        <taxon>eudicotyledons</taxon>
        <taxon>Gunneridae</taxon>
        <taxon>Pentapetalae</taxon>
        <taxon>asterids</taxon>
        <taxon>lamiids</taxon>
        <taxon>Boraginales</taxon>
        <taxon>Boraginaceae</taxon>
        <taxon>Boraginoideae</taxon>
        <taxon>Lithospermeae</taxon>
        <taxon>Lithospermum</taxon>
    </lineage>
</organism>
<dbReference type="InterPro" id="IPR011989">
    <property type="entry name" value="ARM-like"/>
</dbReference>
<evidence type="ECO:0000313" key="3">
    <source>
        <dbReference type="EMBL" id="GAA0173967.1"/>
    </source>
</evidence>
<dbReference type="SUPFAM" id="SSF48371">
    <property type="entry name" value="ARM repeat"/>
    <property type="match status" value="1"/>
</dbReference>
<evidence type="ECO:0000313" key="4">
    <source>
        <dbReference type="Proteomes" id="UP001454036"/>
    </source>
</evidence>
<evidence type="ECO:0000259" key="2">
    <source>
        <dbReference type="Pfam" id="PF25055"/>
    </source>
</evidence>
<sequence>MGDIVKQMLTRPIQLADQVVKQADDTDYFKQECLGIKGKCEKLVGLLRRFARASSNLYEKPTRRIVDDIEYVLDKALTLIYKCKASGFCCFFTVIPAEEFRKISLQLEYSIGDVSWLLRVSTPADANDVEYLGLPPIAANEPILCLIWEQIAILSGGSVDERSDAAVSLVSLARDNDRYAKLIIEEGGVAPLLKLAKEGKMKGQENASRAIGFLGCDPKCVEEIVNAGVCSVFAKILEEGHMKLQIVVAWAVSELAAHHPKCQDHFAQTNTIRLLVSHIAFETIHEHTVLLANSSKTNNNNNVMEDETTNQMHNQIDGREHEDPATKAEMKAMAARALRFLCAGNVSICKDITESRAILCFSELLETGAENGKYHSAMALIEITLVTKHNPELKPSTFKPFAQVSKAALDQFLAIMNNN</sequence>
<keyword evidence="1" id="KW-0677">Repeat</keyword>
<dbReference type="PANTHER" id="PTHR46168:SF8">
    <property type="entry name" value="ARMADILLO REPEAT ONLY 1"/>
    <property type="match status" value="1"/>
</dbReference>
<dbReference type="SMART" id="SM00185">
    <property type="entry name" value="ARM"/>
    <property type="match status" value="2"/>
</dbReference>
<evidence type="ECO:0000256" key="1">
    <source>
        <dbReference type="ARBA" id="ARBA00022737"/>
    </source>
</evidence>
<dbReference type="Pfam" id="PF00514">
    <property type="entry name" value="Arm"/>
    <property type="match status" value="1"/>
</dbReference>
<dbReference type="Gene3D" id="1.25.10.10">
    <property type="entry name" value="Leucine-rich Repeat Variant"/>
    <property type="match status" value="2"/>
</dbReference>
<keyword evidence="4" id="KW-1185">Reference proteome</keyword>
<dbReference type="Pfam" id="PF25055">
    <property type="entry name" value="DUF7792"/>
    <property type="match status" value="1"/>
</dbReference>
<dbReference type="InterPro" id="IPR056694">
    <property type="entry name" value="DUF7792"/>
</dbReference>
<protein>
    <recommendedName>
        <fullName evidence="2">DUF7792 domain-containing protein</fullName>
    </recommendedName>
</protein>
<dbReference type="AlphaFoldDB" id="A0AAV3RI36"/>
<dbReference type="GO" id="GO:0007166">
    <property type="term" value="P:cell surface receptor signaling pathway"/>
    <property type="evidence" value="ECO:0007669"/>
    <property type="project" value="InterPro"/>
</dbReference>
<dbReference type="Proteomes" id="UP001454036">
    <property type="component" value="Unassembled WGS sequence"/>
</dbReference>
<dbReference type="EMBL" id="BAABME010008846">
    <property type="protein sequence ID" value="GAA0173967.1"/>
    <property type="molecule type" value="Genomic_DNA"/>
</dbReference>
<name>A0AAV3RI36_LITER</name>
<comment type="caution">
    <text evidence="3">The sequence shown here is derived from an EMBL/GenBank/DDBJ whole genome shotgun (WGS) entry which is preliminary data.</text>
</comment>
<reference evidence="3 4" key="1">
    <citation type="submission" date="2024-01" db="EMBL/GenBank/DDBJ databases">
        <title>The complete chloroplast genome sequence of Lithospermum erythrorhizon: insights into the phylogenetic relationship among Boraginaceae species and the maternal lineages of purple gromwells.</title>
        <authorList>
            <person name="Okada T."/>
            <person name="Watanabe K."/>
        </authorList>
    </citation>
    <scope>NUCLEOTIDE SEQUENCE [LARGE SCALE GENOMIC DNA]</scope>
</reference>
<dbReference type="PANTHER" id="PTHR46168">
    <property type="entry name" value="ARMADILLO REPEAT ONLY 4"/>
    <property type="match status" value="1"/>
</dbReference>
<dbReference type="InterPro" id="IPR016024">
    <property type="entry name" value="ARM-type_fold"/>
</dbReference>
<dbReference type="InterPro" id="IPR036537">
    <property type="entry name" value="Adaptor_Cbl_N_dom_sf"/>
</dbReference>
<dbReference type="InterPro" id="IPR000225">
    <property type="entry name" value="Armadillo"/>
</dbReference>